<dbReference type="InterPro" id="IPR050231">
    <property type="entry name" value="Iron_ascorbate_oxido_reductase"/>
</dbReference>
<evidence type="ECO:0000259" key="4">
    <source>
        <dbReference type="Pfam" id="PF14226"/>
    </source>
</evidence>
<dbReference type="InterPro" id="IPR027443">
    <property type="entry name" value="IPNS-like_sf"/>
</dbReference>
<dbReference type="Pfam" id="PF14226">
    <property type="entry name" value="DIOX_N"/>
    <property type="match status" value="1"/>
</dbReference>
<dbReference type="InterPro" id="IPR026992">
    <property type="entry name" value="DIOX_N"/>
</dbReference>
<name>A0ABQ7W3U1_SOLTU</name>
<proteinExistence type="predicted"/>
<feature type="domain" description="Non-haem dioxygenase N-terminal" evidence="4">
    <location>
        <begin position="145"/>
        <end position="208"/>
    </location>
</feature>
<keyword evidence="1" id="KW-0479">Metal-binding</keyword>
<dbReference type="Gene3D" id="2.60.120.330">
    <property type="entry name" value="B-lactam Antibiotic, Isopenicillin N Synthase, Chain"/>
    <property type="match status" value="1"/>
</dbReference>
<gene>
    <name evidence="5" type="ORF">KY290_011782</name>
</gene>
<dbReference type="SUPFAM" id="SSF51197">
    <property type="entry name" value="Clavaminate synthase-like"/>
    <property type="match status" value="1"/>
</dbReference>
<protein>
    <recommendedName>
        <fullName evidence="4">Non-haem dioxygenase N-terminal domain-containing protein</fullName>
    </recommendedName>
</protein>
<evidence type="ECO:0000313" key="6">
    <source>
        <dbReference type="Proteomes" id="UP000826656"/>
    </source>
</evidence>
<evidence type="ECO:0000313" key="5">
    <source>
        <dbReference type="EMBL" id="KAH0774645.1"/>
    </source>
</evidence>
<sequence>MNSKWLLMDVRDVQQLLEGLGVEQVLKELVVALTPQDSVMGVQGIFEGTPQTVVALMAGHDSLVHWRLDFSSLALEHLVAAGSTFRQVVCHARVVEQACIETYSSRGASQVLGGSMEGYGTHSEQSSYQASHSKYSVSRGFFFGDSAAPQQASRLFYEACRSHGFFLVVNHGVDTNLISNVHRYMDTFFDMPLSEKAKSSVENWMILGVQKNHFKEFFEDNESIMRLNYYPTCQKPELTFKTRKTELVDSKKPRLYPDFTWPALLEFTQKHHKADKNTLQAFSMWLQDNNAEA</sequence>
<dbReference type="Proteomes" id="UP000826656">
    <property type="component" value="Unassembled WGS sequence"/>
</dbReference>
<comment type="caution">
    <text evidence="5">The sequence shown here is derived from an EMBL/GenBank/DDBJ whole genome shotgun (WGS) entry which is preliminary data.</text>
</comment>
<keyword evidence="6" id="KW-1185">Reference proteome</keyword>
<reference evidence="5 6" key="1">
    <citation type="journal article" date="2021" name="bioRxiv">
        <title>Chromosome-scale and haplotype-resolved genome assembly of a tetraploid potato cultivar.</title>
        <authorList>
            <person name="Sun H."/>
            <person name="Jiao W.-B."/>
            <person name="Krause K."/>
            <person name="Campoy J.A."/>
            <person name="Goel M."/>
            <person name="Folz-Donahue K."/>
            <person name="Kukat C."/>
            <person name="Huettel B."/>
            <person name="Schneeberger K."/>
        </authorList>
    </citation>
    <scope>NUCLEOTIDE SEQUENCE [LARGE SCALE GENOMIC DNA]</scope>
    <source>
        <strain evidence="5">SolTubOtavaFocal</strain>
        <tissue evidence="5">Leaves</tissue>
    </source>
</reference>
<keyword evidence="3" id="KW-0408">Iron</keyword>
<evidence type="ECO:0000256" key="2">
    <source>
        <dbReference type="ARBA" id="ARBA00022896"/>
    </source>
</evidence>
<dbReference type="EMBL" id="JAIVGD010000005">
    <property type="protein sequence ID" value="KAH0774645.1"/>
    <property type="molecule type" value="Genomic_DNA"/>
</dbReference>
<organism evidence="5 6">
    <name type="scientific">Solanum tuberosum</name>
    <name type="common">Potato</name>
    <dbReference type="NCBI Taxonomy" id="4113"/>
    <lineage>
        <taxon>Eukaryota</taxon>
        <taxon>Viridiplantae</taxon>
        <taxon>Streptophyta</taxon>
        <taxon>Embryophyta</taxon>
        <taxon>Tracheophyta</taxon>
        <taxon>Spermatophyta</taxon>
        <taxon>Magnoliopsida</taxon>
        <taxon>eudicotyledons</taxon>
        <taxon>Gunneridae</taxon>
        <taxon>Pentapetalae</taxon>
        <taxon>asterids</taxon>
        <taxon>lamiids</taxon>
        <taxon>Solanales</taxon>
        <taxon>Solanaceae</taxon>
        <taxon>Solanoideae</taxon>
        <taxon>Solaneae</taxon>
        <taxon>Solanum</taxon>
    </lineage>
</organism>
<evidence type="ECO:0000256" key="1">
    <source>
        <dbReference type="ARBA" id="ARBA00022723"/>
    </source>
</evidence>
<keyword evidence="2" id="KW-0847">Vitamin C</keyword>
<evidence type="ECO:0000256" key="3">
    <source>
        <dbReference type="ARBA" id="ARBA00023004"/>
    </source>
</evidence>
<accession>A0ABQ7W3U1</accession>
<dbReference type="PANTHER" id="PTHR47990">
    <property type="entry name" value="2-OXOGLUTARATE (2OG) AND FE(II)-DEPENDENT OXYGENASE SUPERFAMILY PROTEIN-RELATED"/>
    <property type="match status" value="1"/>
</dbReference>